<organism evidence="3 4">
    <name type="scientific">Apostasia shenzhenica</name>
    <dbReference type="NCBI Taxonomy" id="1088818"/>
    <lineage>
        <taxon>Eukaryota</taxon>
        <taxon>Viridiplantae</taxon>
        <taxon>Streptophyta</taxon>
        <taxon>Embryophyta</taxon>
        <taxon>Tracheophyta</taxon>
        <taxon>Spermatophyta</taxon>
        <taxon>Magnoliopsida</taxon>
        <taxon>Liliopsida</taxon>
        <taxon>Asparagales</taxon>
        <taxon>Orchidaceae</taxon>
        <taxon>Apostasioideae</taxon>
        <taxon>Apostasia</taxon>
    </lineage>
</organism>
<evidence type="ECO:0000313" key="4">
    <source>
        <dbReference type="Proteomes" id="UP000236161"/>
    </source>
</evidence>
<reference evidence="3 4" key="1">
    <citation type="journal article" date="2017" name="Nature">
        <title>The Apostasia genome and the evolution of orchids.</title>
        <authorList>
            <person name="Zhang G.Q."/>
            <person name="Liu K.W."/>
            <person name="Li Z."/>
            <person name="Lohaus R."/>
            <person name="Hsiao Y.Y."/>
            <person name="Niu S.C."/>
            <person name="Wang J.Y."/>
            <person name="Lin Y.C."/>
            <person name="Xu Q."/>
            <person name="Chen L.J."/>
            <person name="Yoshida K."/>
            <person name="Fujiwara S."/>
            <person name="Wang Z.W."/>
            <person name="Zhang Y.Q."/>
            <person name="Mitsuda N."/>
            <person name="Wang M."/>
            <person name="Liu G.H."/>
            <person name="Pecoraro L."/>
            <person name="Huang H.X."/>
            <person name="Xiao X.J."/>
            <person name="Lin M."/>
            <person name="Wu X.Y."/>
            <person name="Wu W.L."/>
            <person name="Chen Y.Y."/>
            <person name="Chang S.B."/>
            <person name="Sakamoto S."/>
            <person name="Ohme-Takagi M."/>
            <person name="Yagi M."/>
            <person name="Zeng S.J."/>
            <person name="Shen C.Y."/>
            <person name="Yeh C.M."/>
            <person name="Luo Y.B."/>
            <person name="Tsai W.C."/>
            <person name="Van de Peer Y."/>
            <person name="Liu Z.J."/>
        </authorList>
    </citation>
    <scope>NUCLEOTIDE SEQUENCE [LARGE SCALE GENOMIC DNA]</scope>
    <source>
        <strain evidence="4">cv. Shenzhen</strain>
        <tissue evidence="3">Stem</tissue>
    </source>
</reference>
<dbReference type="Proteomes" id="UP000236161">
    <property type="component" value="Unassembled WGS sequence"/>
</dbReference>
<sequence>MGRPENTRQSSEIQLWSQIYKAMKDSLLSQQSQIESLINDREFLQDYVQIQQQHWSARKRFLESHISQMEREQMKSRQIETAKLDLIVYMKESEALCFKQQLELAESDLEDYRVHMEVMSAEKEKVKEMLERVGTDKENDAVDISTPSEDTIALKKEVKALKLSHRKLCIRKDTEVSALLAEKDFVWNQFKKMETEYLSLLKSKRAEANQAKDAAEKLQVGMEKLQVSMNGKEEIIIKLEAERSRLELDLRKHAEEAELSNNELKRLRLAATEKDDIIAKLRGEICKLQMGLGGSDIKASTSSGEKKPGRTSKRTCSTVEPIYPQKCSTKRKLEIADSNTSQKRRTSSKRVHRAMSEPTVVRATPRRAEKPSLFHSDFKIPKLKK</sequence>
<accession>A0A2I0AR25</accession>
<feature type="compositionally biased region" description="Basic residues" evidence="2">
    <location>
        <begin position="342"/>
        <end position="353"/>
    </location>
</feature>
<evidence type="ECO:0000256" key="2">
    <source>
        <dbReference type="SAM" id="MobiDB-lite"/>
    </source>
</evidence>
<dbReference type="PANTHER" id="PTHR35992:SF1">
    <property type="entry name" value="CYTOMATRIX PROTEIN-LIKE PROTEIN"/>
    <property type="match status" value="1"/>
</dbReference>
<proteinExistence type="predicted"/>
<protein>
    <submittedName>
        <fullName evidence="3">Uncharacterized protein</fullName>
    </submittedName>
</protein>
<dbReference type="OrthoDB" id="1921280at2759"/>
<keyword evidence="4" id="KW-1185">Reference proteome</keyword>
<gene>
    <name evidence="3" type="ORF">AXF42_Ash012527</name>
</gene>
<evidence type="ECO:0000256" key="1">
    <source>
        <dbReference type="SAM" id="Coils"/>
    </source>
</evidence>
<keyword evidence="1" id="KW-0175">Coiled coil</keyword>
<feature type="region of interest" description="Disordered" evidence="2">
    <location>
        <begin position="296"/>
        <end position="385"/>
    </location>
</feature>
<feature type="compositionally biased region" description="Basic and acidic residues" evidence="2">
    <location>
        <begin position="366"/>
        <end position="385"/>
    </location>
</feature>
<dbReference type="AlphaFoldDB" id="A0A2I0AR25"/>
<dbReference type="EMBL" id="KZ451959">
    <property type="protein sequence ID" value="PKA57988.1"/>
    <property type="molecule type" value="Genomic_DNA"/>
</dbReference>
<feature type="coiled-coil region" evidence="1">
    <location>
        <begin position="198"/>
        <end position="274"/>
    </location>
</feature>
<dbReference type="STRING" id="1088818.A0A2I0AR25"/>
<name>A0A2I0AR25_9ASPA</name>
<evidence type="ECO:0000313" key="3">
    <source>
        <dbReference type="EMBL" id="PKA57988.1"/>
    </source>
</evidence>
<dbReference type="PANTHER" id="PTHR35992">
    <property type="entry name" value="CYTOMATRIX PROTEIN-LIKE PROTEIN"/>
    <property type="match status" value="1"/>
</dbReference>